<sequence length="201" mass="21570">MFPPSDGTGAGGTTPDPRAGLPPAGAKDKQGAEETEVRQDAAQAQLNRMRQAAQARGNQRIPAGRRKAGHRRAALPFVPGEYTGRDPQGVGKVFNRFVSERGWNSPVAVGSVISRWEELVGAEVSAHCKPESFSDTTVQVRCDSTAWATQLRLLRSSLISRFDAELGPGVVTKIEVIGPAAPNWRKGLRSVKGRGPRDTYG</sequence>
<dbReference type="PANTHER" id="PTHR36456">
    <property type="entry name" value="UPF0232 PROTEIN SCO3875"/>
    <property type="match status" value="1"/>
</dbReference>
<dbReference type="PANTHER" id="PTHR36456:SF1">
    <property type="entry name" value="UPF0232 PROTEIN SCO3875"/>
    <property type="match status" value="1"/>
</dbReference>
<reference evidence="2 3" key="1">
    <citation type="submission" date="2024-04" db="EMBL/GenBank/DDBJ databases">
        <title>Arthrobacter sp. from Plains bison fecal sample.</title>
        <authorList>
            <person name="Ruzzini A."/>
        </authorList>
    </citation>
    <scope>NUCLEOTIDE SEQUENCE [LARGE SCALE GENOMIC DNA]</scope>
    <source>
        <strain evidence="2 3">EINP1</strain>
    </source>
</reference>
<feature type="compositionally biased region" description="Basic and acidic residues" evidence="1">
    <location>
        <begin position="26"/>
        <end position="39"/>
    </location>
</feature>
<dbReference type="Proteomes" id="UP001448858">
    <property type="component" value="Chromosome"/>
</dbReference>
<gene>
    <name evidence="2" type="ORF">AAE021_15760</name>
</gene>
<protein>
    <submittedName>
        <fullName evidence="2">DciA family protein</fullName>
    </submittedName>
</protein>
<dbReference type="RefSeq" id="WP_342023243.1">
    <property type="nucleotide sequence ID" value="NZ_CP151657.1"/>
</dbReference>
<dbReference type="Pfam" id="PF05258">
    <property type="entry name" value="DciA"/>
    <property type="match status" value="1"/>
</dbReference>
<evidence type="ECO:0000313" key="3">
    <source>
        <dbReference type="Proteomes" id="UP001448858"/>
    </source>
</evidence>
<dbReference type="EMBL" id="CP151657">
    <property type="protein sequence ID" value="WZP15586.1"/>
    <property type="molecule type" value="Genomic_DNA"/>
</dbReference>
<name>A0ABZ2ZVZ3_9MICC</name>
<feature type="region of interest" description="Disordered" evidence="1">
    <location>
        <begin position="1"/>
        <end position="71"/>
    </location>
</feature>
<keyword evidence="3" id="KW-1185">Reference proteome</keyword>
<dbReference type="InterPro" id="IPR007922">
    <property type="entry name" value="DciA-like"/>
</dbReference>
<accession>A0ABZ2ZVZ3</accession>
<proteinExistence type="predicted"/>
<evidence type="ECO:0000313" key="2">
    <source>
        <dbReference type="EMBL" id="WZP15586.1"/>
    </source>
</evidence>
<organism evidence="2 3">
    <name type="scientific">Arthrobacter citreus</name>
    <dbReference type="NCBI Taxonomy" id="1670"/>
    <lineage>
        <taxon>Bacteria</taxon>
        <taxon>Bacillati</taxon>
        <taxon>Actinomycetota</taxon>
        <taxon>Actinomycetes</taxon>
        <taxon>Micrococcales</taxon>
        <taxon>Micrococcaceae</taxon>
        <taxon>Arthrobacter</taxon>
    </lineage>
</organism>
<evidence type="ECO:0000256" key="1">
    <source>
        <dbReference type="SAM" id="MobiDB-lite"/>
    </source>
</evidence>